<feature type="region of interest" description="Disordered" evidence="1">
    <location>
        <begin position="1"/>
        <end position="66"/>
    </location>
</feature>
<comment type="caution">
    <text evidence="2">The sequence shown here is derived from an EMBL/GenBank/DDBJ whole genome shotgun (WGS) entry which is preliminary data.</text>
</comment>
<organism evidence="2 3">
    <name type="scientific">Tenebrio molitor</name>
    <name type="common">Yellow mealworm beetle</name>
    <dbReference type="NCBI Taxonomy" id="7067"/>
    <lineage>
        <taxon>Eukaryota</taxon>
        <taxon>Metazoa</taxon>
        <taxon>Ecdysozoa</taxon>
        <taxon>Arthropoda</taxon>
        <taxon>Hexapoda</taxon>
        <taxon>Insecta</taxon>
        <taxon>Pterygota</taxon>
        <taxon>Neoptera</taxon>
        <taxon>Endopterygota</taxon>
        <taxon>Coleoptera</taxon>
        <taxon>Polyphaga</taxon>
        <taxon>Cucujiformia</taxon>
        <taxon>Tenebrionidae</taxon>
        <taxon>Tenebrio</taxon>
    </lineage>
</organism>
<keyword evidence="3" id="KW-1185">Reference proteome</keyword>
<evidence type="ECO:0000313" key="3">
    <source>
        <dbReference type="Proteomes" id="UP000719412"/>
    </source>
</evidence>
<dbReference type="AlphaFoldDB" id="A0A8J6LIV4"/>
<dbReference type="Proteomes" id="UP000719412">
    <property type="component" value="Unassembled WGS sequence"/>
</dbReference>
<feature type="compositionally biased region" description="Basic and acidic residues" evidence="1">
    <location>
        <begin position="25"/>
        <end position="35"/>
    </location>
</feature>
<accession>A0A8J6LIV4</accession>
<feature type="compositionally biased region" description="Basic residues" evidence="1">
    <location>
        <begin position="41"/>
        <end position="50"/>
    </location>
</feature>
<sequence>MTNSEGGKVRRKPKKQRTSTSNNKLELRNTSERLTKTKNQNQKRRHHRPKNLPNESNEEASVPRRYGQEVLHRGQTRGDKMCSCHRCQKWGHAIANCHARPKCLKCTGEHLTRECQLGSTNTPRCANCGGEHTASNIECPTCQKKLEAAQEQRNKNTTKNEKSSQRHC</sequence>
<dbReference type="EMBL" id="JABDTM020011706">
    <property type="protein sequence ID" value="KAH0820508.1"/>
    <property type="molecule type" value="Genomic_DNA"/>
</dbReference>
<reference evidence="2" key="2">
    <citation type="submission" date="2021-08" db="EMBL/GenBank/DDBJ databases">
        <authorList>
            <person name="Eriksson T."/>
        </authorList>
    </citation>
    <scope>NUCLEOTIDE SEQUENCE</scope>
    <source>
        <strain evidence="2">Stoneville</strain>
        <tissue evidence="2">Whole head</tissue>
    </source>
</reference>
<gene>
    <name evidence="2" type="ORF">GEV33_002283</name>
</gene>
<evidence type="ECO:0008006" key="4">
    <source>
        <dbReference type="Google" id="ProtNLM"/>
    </source>
</evidence>
<name>A0A8J6LIV4_TENMO</name>
<evidence type="ECO:0000256" key="1">
    <source>
        <dbReference type="SAM" id="MobiDB-lite"/>
    </source>
</evidence>
<reference evidence="2" key="1">
    <citation type="journal article" date="2020" name="J Insects Food Feed">
        <title>The yellow mealworm (Tenebrio molitor) genome: a resource for the emerging insects as food and feed industry.</title>
        <authorList>
            <person name="Eriksson T."/>
            <person name="Andere A."/>
            <person name="Kelstrup H."/>
            <person name="Emery V."/>
            <person name="Picard C."/>
        </authorList>
    </citation>
    <scope>NUCLEOTIDE SEQUENCE</scope>
    <source>
        <strain evidence="2">Stoneville</strain>
        <tissue evidence="2">Whole head</tissue>
    </source>
</reference>
<proteinExistence type="predicted"/>
<protein>
    <recommendedName>
        <fullName evidence="4">Gag-like protein</fullName>
    </recommendedName>
</protein>
<evidence type="ECO:0000313" key="2">
    <source>
        <dbReference type="EMBL" id="KAH0820508.1"/>
    </source>
</evidence>